<evidence type="ECO:0000256" key="1">
    <source>
        <dbReference type="ARBA" id="ARBA00010378"/>
    </source>
</evidence>
<dbReference type="PRINTS" id="PR00819">
    <property type="entry name" value="CBXCFQXSUPER"/>
</dbReference>
<dbReference type="PANTHER" id="PTHR43392:SF2">
    <property type="entry name" value="AAA-TYPE ATPASE FAMILY PROTEIN _ ANKYRIN REPEAT FAMILY PROTEIN"/>
    <property type="match status" value="1"/>
</dbReference>
<dbReference type="Gene3D" id="3.40.50.300">
    <property type="entry name" value="P-loop containing nucleotide triphosphate hydrolases"/>
    <property type="match status" value="3"/>
</dbReference>
<name>A0A2X3C274_CLOPF</name>
<evidence type="ECO:0000259" key="4">
    <source>
        <dbReference type="SMART" id="SM00382"/>
    </source>
</evidence>
<dbReference type="SMART" id="SM00382">
    <property type="entry name" value="AAA"/>
    <property type="match status" value="3"/>
</dbReference>
<evidence type="ECO:0000256" key="3">
    <source>
        <dbReference type="ARBA" id="ARBA00022840"/>
    </source>
</evidence>
<dbReference type="AlphaFoldDB" id="A0A2X3C274"/>
<protein>
    <submittedName>
        <fullName evidence="5">Stage V sporulation protein K</fullName>
    </submittedName>
</protein>
<feature type="domain" description="AAA+ ATPase" evidence="4">
    <location>
        <begin position="385"/>
        <end position="523"/>
    </location>
</feature>
<evidence type="ECO:0000256" key="2">
    <source>
        <dbReference type="ARBA" id="ARBA00022741"/>
    </source>
</evidence>
<dbReference type="PANTHER" id="PTHR43392">
    <property type="entry name" value="AAA-TYPE ATPASE FAMILY PROTEIN / ANKYRIN REPEAT FAMILY PROTEIN"/>
    <property type="match status" value="1"/>
</dbReference>
<evidence type="ECO:0000313" key="5">
    <source>
        <dbReference type="EMBL" id="SQC07213.1"/>
    </source>
</evidence>
<dbReference type="Gene3D" id="1.10.8.60">
    <property type="match status" value="3"/>
</dbReference>
<dbReference type="GO" id="GO:0016887">
    <property type="term" value="F:ATP hydrolysis activity"/>
    <property type="evidence" value="ECO:0007669"/>
    <property type="project" value="InterPro"/>
</dbReference>
<feature type="domain" description="AAA+ ATPase" evidence="4">
    <location>
        <begin position="653"/>
        <end position="786"/>
    </location>
</feature>
<feature type="domain" description="AAA+ ATPase" evidence="4">
    <location>
        <begin position="924"/>
        <end position="1074"/>
    </location>
</feature>
<dbReference type="InterPro" id="IPR003959">
    <property type="entry name" value="ATPase_AAA_core"/>
</dbReference>
<dbReference type="InterPro" id="IPR050773">
    <property type="entry name" value="CbxX/CfxQ_RuBisCO_ESX"/>
</dbReference>
<evidence type="ECO:0000313" key="6">
    <source>
        <dbReference type="Proteomes" id="UP000250234"/>
    </source>
</evidence>
<dbReference type="Pfam" id="PF00004">
    <property type="entry name" value="AAA"/>
    <property type="match status" value="2"/>
</dbReference>
<dbReference type="CDD" id="cd00009">
    <property type="entry name" value="AAA"/>
    <property type="match status" value="1"/>
</dbReference>
<gene>
    <name evidence="5" type="primary">spoVK</name>
    <name evidence="5" type="ORF">NCTC8081_01338</name>
</gene>
<proteinExistence type="inferred from homology"/>
<comment type="similarity">
    <text evidence="1">Belongs to the CbxX/CfxQ family.</text>
</comment>
<dbReference type="InterPro" id="IPR027417">
    <property type="entry name" value="P-loop_NTPase"/>
</dbReference>
<organism evidence="5 6">
    <name type="scientific">Clostridium perfringens</name>
    <dbReference type="NCBI Taxonomy" id="1502"/>
    <lineage>
        <taxon>Bacteria</taxon>
        <taxon>Bacillati</taxon>
        <taxon>Bacillota</taxon>
        <taxon>Clostridia</taxon>
        <taxon>Eubacteriales</taxon>
        <taxon>Clostridiaceae</taxon>
        <taxon>Clostridium</taxon>
    </lineage>
</organism>
<keyword evidence="2" id="KW-0547">Nucleotide-binding</keyword>
<keyword evidence="3" id="KW-0067">ATP-binding</keyword>
<dbReference type="SUPFAM" id="SSF52540">
    <property type="entry name" value="P-loop containing nucleoside triphosphate hydrolases"/>
    <property type="match status" value="3"/>
</dbReference>
<dbReference type="InterPro" id="IPR003593">
    <property type="entry name" value="AAA+_ATPase"/>
</dbReference>
<dbReference type="Proteomes" id="UP000250234">
    <property type="component" value="Unassembled WGS sequence"/>
</dbReference>
<dbReference type="EMBL" id="UAWO01000002">
    <property type="protein sequence ID" value="SQC07213.1"/>
    <property type="molecule type" value="Genomic_DNA"/>
</dbReference>
<dbReference type="GO" id="GO:0005524">
    <property type="term" value="F:ATP binding"/>
    <property type="evidence" value="ECO:0007669"/>
    <property type="project" value="UniProtKB-KW"/>
</dbReference>
<dbReference type="FunFam" id="3.40.50.300:FF:000216">
    <property type="entry name" value="Type VII secretion ATPase EccA"/>
    <property type="match status" value="2"/>
</dbReference>
<dbReference type="Pfam" id="PF17866">
    <property type="entry name" value="AAA_lid_6"/>
    <property type="match status" value="2"/>
</dbReference>
<dbReference type="InterPro" id="IPR041627">
    <property type="entry name" value="AAA_lid_6"/>
</dbReference>
<reference evidence="5 6" key="1">
    <citation type="submission" date="2018-06" db="EMBL/GenBank/DDBJ databases">
        <authorList>
            <consortium name="Pathogen Informatics"/>
            <person name="Doyle S."/>
        </authorList>
    </citation>
    <scope>NUCLEOTIDE SEQUENCE [LARGE SCALE GENOMIC DNA]</scope>
    <source>
        <strain evidence="5 6">NCTC8081</strain>
    </source>
</reference>
<accession>A0A2X3C274</accession>
<dbReference type="InterPro" id="IPR000641">
    <property type="entry name" value="CbxX/CfxQ"/>
</dbReference>
<sequence length="1157" mass="133596">MYLKRINIKEKGGCFKKYFLKRKDMVNKEIIENGFFKIEKKLNEEFIGQKTFNKELCDYFKEKIEEDSKGILLIVEERDIFKNSVLKYFFKELNYYKFVKNSKIDEIDLASYKFNLGYNAFLTDLYEKLNNDSQCLVFKNTDKASEDILNVLSGISPNSCIMLKDNYVIKNKFLVEAEEIDEDIVNKIICNNKFFIFLYNKDKGEELEIIDNEFLINKDKTLYRKALSEKDKNKVIKKKLLKEINKVKELFDIDIIIGVDENPYVEEKSGVCTYIEDNFREKGSLSLDQYISYKICKPIINIIRKEAIEANSRLLIYVEDDEIYCKSNDEVYDLSKYSNPTLEEVRYKLESIIGMKELKEFIDKIENNFKVQKIREKLGLKTTQISLNMIFAGNAGTGKTNAARITFEYLYALGMIKENIFKEVSKADFIGEGISNTVRRTNEIIESALGGVLFIDEAYSLCTDKNDKVGREIVDALLKGIEDNRDNITVILAGYEKDMETFLSFNQGLKSRFPNVIKFEDYNPSEMYEIAVNIAKSKGYRIAKNAKAGLIELFTKNQMVGKSDLGNARFVRNIVENAIMDASKKYLVNKERAIDLLEKDNFNFKVSAKFDLEEKLKEIIGLEEVKEFLRSQYKLIVAQEKRKSVGVNTKIEQNLNMIFAGNPGTGKTSIARLVAEMLNSMGLLKVGQLVETDRSSFVSDIPGETSKKTEEKFKEALGGVLFIDEAYTLANDSIGREAIETLLKLIEDYSREVIVILAGYEEEMENFFDVNIGLRSRFPLWTKFEDYNPNELLEMAIKLVEAKGFKLSKNGYSELKKNFVEIYENADAQSGNGRMVRNYVEQLIRNQSIRIAESDISVYEMNLINTKDIKAMNAIKYDNHFDLEKRLNDLIGNEELKDFLRGQYKLMKIREKRKKLGFQVDLNKYMNMVFTGESGTGKKTVLNIYSEMLYSMGIIKAKNIVQIDKYEFMAMINSGMNVEDILNKHVGKILYIDKWNTFFGEERYNEIVSDLIKFIDNNSNRIVIVLGGIRGKMKDLILTNEGLNYRFPVWVDFGNYNERELYDIASSTLVKKGFTLDEEAETALENAIGDIQKRMGELALKNGLMIKQFLDGLVRVQSIRVCDEEFDINTINRIISEDILKSTEIFLKKNITQNGSF</sequence>